<dbReference type="PANTHER" id="PTHR43738:SF3">
    <property type="entry name" value="ABC TRANSPORTER PERMEASE"/>
    <property type="match status" value="1"/>
</dbReference>
<evidence type="ECO:0000313" key="10">
    <source>
        <dbReference type="Proteomes" id="UP000653472"/>
    </source>
</evidence>
<dbReference type="Proteomes" id="UP000653472">
    <property type="component" value="Unassembled WGS sequence"/>
</dbReference>
<reference evidence="9" key="1">
    <citation type="submission" date="2020-03" db="EMBL/GenBank/DDBJ databases">
        <title>Solimonas marina sp. nov., isolated from deep seawater of the Pacific Ocean.</title>
        <authorList>
            <person name="Liu X."/>
            <person name="Lai Q."/>
            <person name="Sun F."/>
            <person name="Gai Y."/>
            <person name="Li G."/>
            <person name="Shao Z."/>
        </authorList>
    </citation>
    <scope>NUCLEOTIDE SEQUENCE</scope>
    <source>
        <strain evidence="9">C16B3</strain>
    </source>
</reference>
<dbReference type="Pfam" id="PF02687">
    <property type="entry name" value="FtsX"/>
    <property type="match status" value="1"/>
</dbReference>
<keyword evidence="2" id="KW-1003">Cell membrane</keyword>
<dbReference type="RefSeq" id="WP_168149399.1">
    <property type="nucleotide sequence ID" value="NZ_JAAVXB010000011.1"/>
</dbReference>
<sequence>MKYFPLLWAGLWRKKARTVFTLLSIVVAFLLFGMLQGVNAAFQQGVNNANVNRLVVTSRISLTEALPISQQQQIASVPGVAGVAYAVWFGAYYQDPKNFVFATPVDIEQYLHVVPEVKVAADQVAALQRDRTGLIVGSALMQKYGWKIGQRISLHSTIWVNKYDGTSDWPFNIVGTYSFTGDDSQNQGAFFNYRYLDEARTFGTGTVGWWIVSVKDPNQSAQIANAIDTRFANSQDETKSQSEKEFAQSFLKQFGDINFIVKAILGAVFFTLLFLTGNTMMQSVRERVPELAVLKTLGFSDAKVMTLVLAESLLLCVIAAALGLLLACLIFPALKSVVGTVTLPPDVLASGAIVAVLLALATGGLPAWRAQRLAIVDALAGR</sequence>
<feature type="domain" description="ABC3 transporter permease C-terminal" evidence="7">
    <location>
        <begin position="264"/>
        <end position="372"/>
    </location>
</feature>
<evidence type="ECO:0000256" key="3">
    <source>
        <dbReference type="ARBA" id="ARBA00022692"/>
    </source>
</evidence>
<feature type="transmembrane region" description="Helical" evidence="6">
    <location>
        <begin position="259"/>
        <end position="277"/>
    </location>
</feature>
<dbReference type="AlphaFoldDB" id="A0A969WCL6"/>
<dbReference type="EMBL" id="JAAVXB010000011">
    <property type="protein sequence ID" value="NKF24074.1"/>
    <property type="molecule type" value="Genomic_DNA"/>
</dbReference>
<keyword evidence="10" id="KW-1185">Reference proteome</keyword>
<evidence type="ECO:0000256" key="1">
    <source>
        <dbReference type="ARBA" id="ARBA00004651"/>
    </source>
</evidence>
<proteinExistence type="predicted"/>
<evidence type="ECO:0000256" key="2">
    <source>
        <dbReference type="ARBA" id="ARBA00022475"/>
    </source>
</evidence>
<evidence type="ECO:0000256" key="6">
    <source>
        <dbReference type="SAM" id="Phobius"/>
    </source>
</evidence>
<gene>
    <name evidence="9" type="ORF">G7Y82_17315</name>
</gene>
<evidence type="ECO:0000259" key="8">
    <source>
        <dbReference type="Pfam" id="PF12704"/>
    </source>
</evidence>
<keyword evidence="5 6" id="KW-0472">Membrane</keyword>
<comment type="caution">
    <text evidence="9">The sequence shown here is derived from an EMBL/GenBank/DDBJ whole genome shotgun (WGS) entry which is preliminary data.</text>
</comment>
<evidence type="ECO:0000256" key="4">
    <source>
        <dbReference type="ARBA" id="ARBA00022989"/>
    </source>
</evidence>
<feature type="domain" description="MacB-like periplasmic core" evidence="8">
    <location>
        <begin position="23"/>
        <end position="229"/>
    </location>
</feature>
<dbReference type="Pfam" id="PF12704">
    <property type="entry name" value="MacB_PCD"/>
    <property type="match status" value="1"/>
</dbReference>
<organism evidence="9 10">
    <name type="scientific">Solimonas marina</name>
    <dbReference type="NCBI Taxonomy" id="2714601"/>
    <lineage>
        <taxon>Bacteria</taxon>
        <taxon>Pseudomonadati</taxon>
        <taxon>Pseudomonadota</taxon>
        <taxon>Gammaproteobacteria</taxon>
        <taxon>Nevskiales</taxon>
        <taxon>Nevskiaceae</taxon>
        <taxon>Solimonas</taxon>
    </lineage>
</organism>
<feature type="transmembrane region" description="Helical" evidence="6">
    <location>
        <begin position="313"/>
        <end position="335"/>
    </location>
</feature>
<evidence type="ECO:0000259" key="7">
    <source>
        <dbReference type="Pfam" id="PF02687"/>
    </source>
</evidence>
<feature type="transmembrane region" description="Helical" evidence="6">
    <location>
        <begin position="347"/>
        <end position="368"/>
    </location>
</feature>
<dbReference type="InterPro" id="IPR003838">
    <property type="entry name" value="ABC3_permease_C"/>
</dbReference>
<comment type="subcellular location">
    <subcellularLocation>
        <location evidence="1">Cell membrane</location>
        <topology evidence="1">Multi-pass membrane protein</topology>
    </subcellularLocation>
</comment>
<evidence type="ECO:0000256" key="5">
    <source>
        <dbReference type="ARBA" id="ARBA00023136"/>
    </source>
</evidence>
<keyword evidence="3 6" id="KW-0812">Transmembrane</keyword>
<evidence type="ECO:0000313" key="9">
    <source>
        <dbReference type="EMBL" id="NKF24074.1"/>
    </source>
</evidence>
<dbReference type="InterPro" id="IPR025857">
    <property type="entry name" value="MacB_PCD"/>
</dbReference>
<protein>
    <submittedName>
        <fullName evidence="9">FtsX-like permease family protein</fullName>
    </submittedName>
</protein>
<keyword evidence="4 6" id="KW-1133">Transmembrane helix</keyword>
<accession>A0A969WCL6</accession>
<dbReference type="InterPro" id="IPR051125">
    <property type="entry name" value="ABC-4/HrtB_transporter"/>
</dbReference>
<dbReference type="PANTHER" id="PTHR43738">
    <property type="entry name" value="ABC TRANSPORTER, MEMBRANE PROTEIN"/>
    <property type="match status" value="1"/>
</dbReference>
<name>A0A969WCL6_9GAMM</name>
<dbReference type="GO" id="GO:0005886">
    <property type="term" value="C:plasma membrane"/>
    <property type="evidence" value="ECO:0007669"/>
    <property type="project" value="UniProtKB-SubCell"/>
</dbReference>